<proteinExistence type="inferred from homology"/>
<evidence type="ECO:0000256" key="1">
    <source>
        <dbReference type="ARBA" id="ARBA00005466"/>
    </source>
</evidence>
<dbReference type="GO" id="GO:0016491">
    <property type="term" value="F:oxidoreductase activity"/>
    <property type="evidence" value="ECO:0007669"/>
    <property type="project" value="UniProtKB-KW"/>
</dbReference>
<evidence type="ECO:0000256" key="4">
    <source>
        <dbReference type="ARBA" id="ARBA00023002"/>
    </source>
</evidence>
<gene>
    <name evidence="6" type="ORF">EI97DRAFT_447961</name>
</gene>
<evidence type="ECO:0000256" key="3">
    <source>
        <dbReference type="ARBA" id="ARBA00022827"/>
    </source>
</evidence>
<sequence>MDNHDPLFNILQSTSVPYSIPDSPEYDSLRLPYNLRLQPKPAVIVFPQSIQQISLALKAASEAGLKVQARSGGHSYASFGLGGKDGSMVIDLREFQDVETLNEYVDPSTGEFLRGVVAKVGGGARLGNMARKLFQQGKRALPHGTGSGVGIGGHSTLGGYGYVSRAWGLALDRIVAVDVVLADGRVLHANLKENENVFWAVRGAAHSIGIVATFYMKTEEAPLQVIYFELGWDGMYEDMQRFTNTFLEIQHFATESGVVDERLTFGVRVDGSTYRVTGGFLGGEDEFNDKILPALVKNLPAPSSTSIKPLGWIEFLEVCSDKGTLDVPAMGTDEHKSFYATSLTVSESEGLTEAAMEAFFEHITSPPLPEKYFIIINLHGGSRSSINNKDEAFSAYTDRDSLWTFQIPADSDTAESKDFVMGIRNKIIEKQKGTSFGASLSYIDAALSREEAWKAYYRDQEVVERLKKIKREVDPRELFWNPHAITAIGDRRR</sequence>
<evidence type="ECO:0000313" key="7">
    <source>
        <dbReference type="Proteomes" id="UP000800097"/>
    </source>
</evidence>
<dbReference type="OrthoDB" id="407275at2759"/>
<dbReference type="InterPro" id="IPR012951">
    <property type="entry name" value="BBE"/>
</dbReference>
<evidence type="ECO:0000256" key="2">
    <source>
        <dbReference type="ARBA" id="ARBA00022630"/>
    </source>
</evidence>
<evidence type="ECO:0000313" key="6">
    <source>
        <dbReference type="EMBL" id="KAF2280452.1"/>
    </source>
</evidence>
<dbReference type="AlphaFoldDB" id="A0A6A6JV32"/>
<dbReference type="InterPro" id="IPR016169">
    <property type="entry name" value="FAD-bd_PCMH_sub2"/>
</dbReference>
<keyword evidence="7" id="KW-1185">Reference proteome</keyword>
<protein>
    <submittedName>
        <fullName evidence="6">FAD-binding domain-containing protein</fullName>
    </submittedName>
</protein>
<dbReference type="PROSITE" id="PS51387">
    <property type="entry name" value="FAD_PCMH"/>
    <property type="match status" value="1"/>
</dbReference>
<name>A0A6A6JV32_WESOR</name>
<keyword evidence="2" id="KW-0285">Flavoprotein</keyword>
<evidence type="ECO:0000259" key="5">
    <source>
        <dbReference type="PROSITE" id="PS51387"/>
    </source>
</evidence>
<organism evidence="6 7">
    <name type="scientific">Westerdykella ornata</name>
    <dbReference type="NCBI Taxonomy" id="318751"/>
    <lineage>
        <taxon>Eukaryota</taxon>
        <taxon>Fungi</taxon>
        <taxon>Dikarya</taxon>
        <taxon>Ascomycota</taxon>
        <taxon>Pezizomycotina</taxon>
        <taxon>Dothideomycetes</taxon>
        <taxon>Pleosporomycetidae</taxon>
        <taxon>Pleosporales</taxon>
        <taxon>Sporormiaceae</taxon>
        <taxon>Westerdykella</taxon>
    </lineage>
</organism>
<dbReference type="InterPro" id="IPR036318">
    <property type="entry name" value="FAD-bd_PCMH-like_sf"/>
</dbReference>
<keyword evidence="4" id="KW-0560">Oxidoreductase</keyword>
<dbReference type="PANTHER" id="PTHR42973">
    <property type="entry name" value="BINDING OXIDOREDUCTASE, PUTATIVE (AFU_ORTHOLOGUE AFUA_1G17690)-RELATED"/>
    <property type="match status" value="1"/>
</dbReference>
<accession>A0A6A6JV32</accession>
<dbReference type="RefSeq" id="XP_033657990.1">
    <property type="nucleotide sequence ID" value="XM_033800134.1"/>
</dbReference>
<dbReference type="InterPro" id="IPR006094">
    <property type="entry name" value="Oxid_FAD_bind_N"/>
</dbReference>
<comment type="similarity">
    <text evidence="1">Belongs to the oxygen-dependent FAD-linked oxidoreductase family.</text>
</comment>
<dbReference type="SUPFAM" id="SSF56176">
    <property type="entry name" value="FAD-binding/transporter-associated domain-like"/>
    <property type="match status" value="1"/>
</dbReference>
<dbReference type="Pfam" id="PF08031">
    <property type="entry name" value="BBE"/>
    <property type="match status" value="1"/>
</dbReference>
<feature type="domain" description="FAD-binding PCMH-type" evidence="5">
    <location>
        <begin position="37"/>
        <end position="221"/>
    </location>
</feature>
<dbReference type="GeneID" id="54553309"/>
<dbReference type="Proteomes" id="UP000800097">
    <property type="component" value="Unassembled WGS sequence"/>
</dbReference>
<dbReference type="Pfam" id="PF01565">
    <property type="entry name" value="FAD_binding_4"/>
    <property type="match status" value="1"/>
</dbReference>
<reference evidence="6" key="1">
    <citation type="journal article" date="2020" name="Stud. Mycol.">
        <title>101 Dothideomycetes genomes: a test case for predicting lifestyles and emergence of pathogens.</title>
        <authorList>
            <person name="Haridas S."/>
            <person name="Albert R."/>
            <person name="Binder M."/>
            <person name="Bloem J."/>
            <person name="Labutti K."/>
            <person name="Salamov A."/>
            <person name="Andreopoulos B."/>
            <person name="Baker S."/>
            <person name="Barry K."/>
            <person name="Bills G."/>
            <person name="Bluhm B."/>
            <person name="Cannon C."/>
            <person name="Castanera R."/>
            <person name="Culley D."/>
            <person name="Daum C."/>
            <person name="Ezra D."/>
            <person name="Gonzalez J."/>
            <person name="Henrissat B."/>
            <person name="Kuo A."/>
            <person name="Liang C."/>
            <person name="Lipzen A."/>
            <person name="Lutzoni F."/>
            <person name="Magnuson J."/>
            <person name="Mondo S."/>
            <person name="Nolan M."/>
            <person name="Ohm R."/>
            <person name="Pangilinan J."/>
            <person name="Park H.-J."/>
            <person name="Ramirez L."/>
            <person name="Alfaro M."/>
            <person name="Sun H."/>
            <person name="Tritt A."/>
            <person name="Yoshinaga Y."/>
            <person name="Zwiers L.-H."/>
            <person name="Turgeon B."/>
            <person name="Goodwin S."/>
            <person name="Spatafora J."/>
            <person name="Crous P."/>
            <person name="Grigoriev I."/>
        </authorList>
    </citation>
    <scope>NUCLEOTIDE SEQUENCE</scope>
    <source>
        <strain evidence="6">CBS 379.55</strain>
    </source>
</reference>
<dbReference type="GO" id="GO:0071949">
    <property type="term" value="F:FAD binding"/>
    <property type="evidence" value="ECO:0007669"/>
    <property type="project" value="InterPro"/>
</dbReference>
<dbReference type="PANTHER" id="PTHR42973:SF15">
    <property type="entry name" value="FAD-BINDING PCMH-TYPE DOMAIN-CONTAINING PROTEIN"/>
    <property type="match status" value="1"/>
</dbReference>
<dbReference type="InterPro" id="IPR016166">
    <property type="entry name" value="FAD-bd_PCMH"/>
</dbReference>
<dbReference type="InterPro" id="IPR050416">
    <property type="entry name" value="FAD-linked_Oxidoreductase"/>
</dbReference>
<dbReference type="EMBL" id="ML986485">
    <property type="protein sequence ID" value="KAF2280452.1"/>
    <property type="molecule type" value="Genomic_DNA"/>
</dbReference>
<keyword evidence="3" id="KW-0274">FAD</keyword>
<dbReference type="Gene3D" id="3.40.462.20">
    <property type="match status" value="1"/>
</dbReference>
<dbReference type="Gene3D" id="3.30.465.10">
    <property type="match status" value="1"/>
</dbReference>